<gene>
    <name evidence="2" type="ORF">OEZ79_26445</name>
</gene>
<dbReference type="Pfam" id="PF12625">
    <property type="entry name" value="Arabinose_bd"/>
    <property type="match status" value="1"/>
</dbReference>
<dbReference type="AlphaFoldDB" id="A0A9X3YGC7"/>
<evidence type="ECO:0000259" key="1">
    <source>
        <dbReference type="Pfam" id="PF12625"/>
    </source>
</evidence>
<feature type="domain" description="HTH-type transcriptional regulator AraC-type N-terminal" evidence="1">
    <location>
        <begin position="15"/>
        <end position="135"/>
    </location>
</feature>
<feature type="non-terminal residue" evidence="2">
    <location>
        <position position="1"/>
    </location>
</feature>
<evidence type="ECO:0000313" key="3">
    <source>
        <dbReference type="Proteomes" id="UP001149314"/>
    </source>
</evidence>
<name>A0A9X3YGC7_9ENTR</name>
<dbReference type="EMBL" id="JAOURS010000247">
    <property type="protein sequence ID" value="MDC6641706.1"/>
    <property type="molecule type" value="Genomic_DNA"/>
</dbReference>
<proteinExistence type="predicted"/>
<comment type="caution">
    <text evidence="2">The sequence shown here is derived from an EMBL/GenBank/DDBJ whole genome shotgun (WGS) entry which is preliminary data.</text>
</comment>
<reference evidence="2" key="1">
    <citation type="journal article" date="2023" name="Genes Genomics">
        <title>Genomic insights of Leclercia adecarboxylata strains linked to an outbreak in public hospitals in Mexico.</title>
        <authorList>
            <person name="Barrios-Villa E."/>
            <person name="Pacheco-Flores B."/>
            <person name="Lozano-Zarain P."/>
            <person name="Del Campo-Ortega R."/>
            <person name="de Jesus Ascencio-Montiel I."/>
            <person name="Gonzalez-Leon M."/>
            <person name="Camorlinga-Ponce M."/>
            <person name="Gaytan Cervantes F.J."/>
            <person name="Gonzalez Torres C."/>
            <person name="Aguilar E."/>
            <person name="Gonzalez Ibarra J."/>
            <person name="Torres Lopez F.J."/>
            <person name="Rosas-Vargas H."/>
            <person name="Gonzalez-Bonilla C.R."/>
            <person name="Del Carmen Rocha-Gracia R."/>
        </authorList>
    </citation>
    <scope>NUCLEOTIDE SEQUENCE</scope>
    <source>
        <strain evidence="2">Lac40</strain>
    </source>
</reference>
<dbReference type="Proteomes" id="UP001149314">
    <property type="component" value="Unassembled WGS sequence"/>
</dbReference>
<accession>A0A9X3YGC7</accession>
<organism evidence="2 3">
    <name type="scientific">Leclercia adecarboxylata</name>
    <dbReference type="NCBI Taxonomy" id="83655"/>
    <lineage>
        <taxon>Bacteria</taxon>
        <taxon>Pseudomonadati</taxon>
        <taxon>Pseudomonadota</taxon>
        <taxon>Gammaproteobacteria</taxon>
        <taxon>Enterobacterales</taxon>
        <taxon>Enterobacteriaceae</taxon>
        <taxon>Leclercia</taxon>
    </lineage>
</organism>
<dbReference type="RefSeq" id="WP_272733667.1">
    <property type="nucleotide sequence ID" value="NZ_JAOURS010000247.1"/>
</dbReference>
<protein>
    <submittedName>
        <fullName evidence="2">AraC family transcriptional regulator</fullName>
    </submittedName>
</protein>
<evidence type="ECO:0000313" key="2">
    <source>
        <dbReference type="EMBL" id="MDC6641706.1"/>
    </source>
</evidence>
<dbReference type="InterPro" id="IPR032687">
    <property type="entry name" value="AraC-type_N"/>
</dbReference>
<sequence>AWYYEWAGNLADHFHGPISIALVSAPTLGDGVDAFLRYFPSRIPYMHLHGRQEGTLFYAELSPLIDLGAVKPILVETPIVLLQKHLENVYGVDLAQAALELDYPETAHAERCRAYFPFPVRFSAGRNALVIPAAWRILRNLGHVESTWV</sequence>
<feature type="non-terminal residue" evidence="2">
    <location>
        <position position="149"/>
    </location>
</feature>